<sequence length="363" mass="39974">MFRRLPSISNSLCKHAFSGVKVPTRGLINTAGIEKAHCALLFPGQGAQYIGMGKDLYNEFPAAKRVFDEVNDTLSLNLSELMFDGEAEELTLTKNAQPAILAHSIAILRVLEEEFAFKIEEISSYVLGHSLGEYTALVAAKSLSLADAVKLVRLRGQAMQESVSGQNPTAMSALVIRKKKIEEIEVALENFRKELPEGEHVQLANINSSFQVVISGTSKGVDAASHYLQVERMAARAVDLPVSAPFHCDLMKPAAEVMKEALKAIEFKEPIVNVIANVTGKPIKSKEEIPELLYQQVTGTVQWHRSIQYCKTAAIDDWVSFGPGRVLANLIKKEHPLDKIRPITSADDIFTHAEYFKLATKST</sequence>
<dbReference type="SUPFAM" id="SSF52151">
    <property type="entry name" value="FabD/lysophospholipase-like"/>
    <property type="match status" value="1"/>
</dbReference>
<reference evidence="6 7" key="1">
    <citation type="submission" date="2023-04" db="EMBL/GenBank/DDBJ databases">
        <title>Genome of Basidiobolus ranarum AG-B5.</title>
        <authorList>
            <person name="Stajich J.E."/>
            <person name="Carter-House D."/>
            <person name="Gryganskyi A."/>
        </authorList>
    </citation>
    <scope>NUCLEOTIDE SEQUENCE [LARGE SCALE GENOMIC DNA]</scope>
    <source>
        <strain evidence="6 7">AG-B5</strain>
    </source>
</reference>
<evidence type="ECO:0000256" key="1">
    <source>
        <dbReference type="ARBA" id="ARBA00013258"/>
    </source>
</evidence>
<dbReference type="SUPFAM" id="SSF55048">
    <property type="entry name" value="Probable ACP-binding domain of malonyl-CoA ACP transacylase"/>
    <property type="match status" value="1"/>
</dbReference>
<dbReference type="InterPro" id="IPR001227">
    <property type="entry name" value="Ac_transferase_dom_sf"/>
</dbReference>
<dbReference type="Proteomes" id="UP001479436">
    <property type="component" value="Unassembled WGS sequence"/>
</dbReference>
<keyword evidence="3" id="KW-0012">Acyltransferase</keyword>
<evidence type="ECO:0000259" key="5">
    <source>
        <dbReference type="SMART" id="SM00827"/>
    </source>
</evidence>
<dbReference type="InterPro" id="IPR016035">
    <property type="entry name" value="Acyl_Trfase/lysoPLipase"/>
</dbReference>
<comment type="caution">
    <text evidence="6">The sequence shown here is derived from an EMBL/GenBank/DDBJ whole genome shotgun (WGS) entry which is preliminary data.</text>
</comment>
<dbReference type="Gene3D" id="3.40.366.10">
    <property type="entry name" value="Malonyl-Coenzyme A Acyl Carrier Protein, domain 2"/>
    <property type="match status" value="1"/>
</dbReference>
<evidence type="ECO:0000256" key="4">
    <source>
        <dbReference type="ARBA" id="ARBA00048462"/>
    </source>
</evidence>
<keyword evidence="7" id="KW-1185">Reference proteome</keyword>
<evidence type="ECO:0000256" key="3">
    <source>
        <dbReference type="ARBA" id="ARBA00023315"/>
    </source>
</evidence>
<dbReference type="EC" id="2.3.1.39" evidence="1"/>
<dbReference type="SMART" id="SM00827">
    <property type="entry name" value="PKS_AT"/>
    <property type="match status" value="1"/>
</dbReference>
<dbReference type="InterPro" id="IPR016036">
    <property type="entry name" value="Malonyl_transacylase_ACP-bd"/>
</dbReference>
<accession>A0ABR2X3A3</accession>
<dbReference type="PANTHER" id="PTHR42681:SF1">
    <property type="entry name" value="MALONYL-COA-ACYL CARRIER PROTEIN TRANSACYLASE, MITOCHONDRIAL"/>
    <property type="match status" value="1"/>
</dbReference>
<evidence type="ECO:0000313" key="6">
    <source>
        <dbReference type="EMBL" id="KAK9768268.1"/>
    </source>
</evidence>
<organism evidence="6 7">
    <name type="scientific">Basidiobolus ranarum</name>
    <dbReference type="NCBI Taxonomy" id="34480"/>
    <lineage>
        <taxon>Eukaryota</taxon>
        <taxon>Fungi</taxon>
        <taxon>Fungi incertae sedis</taxon>
        <taxon>Zoopagomycota</taxon>
        <taxon>Entomophthoromycotina</taxon>
        <taxon>Basidiobolomycetes</taxon>
        <taxon>Basidiobolales</taxon>
        <taxon>Basidiobolaceae</taxon>
        <taxon>Basidiobolus</taxon>
    </lineage>
</organism>
<evidence type="ECO:0000313" key="7">
    <source>
        <dbReference type="Proteomes" id="UP001479436"/>
    </source>
</evidence>
<protein>
    <recommendedName>
        <fullName evidence="1">[acyl-carrier-protein] S-malonyltransferase</fullName>
        <ecNumber evidence="1">2.3.1.39</ecNumber>
    </recommendedName>
</protein>
<proteinExistence type="predicted"/>
<name>A0ABR2X3A3_9FUNG</name>
<dbReference type="Gene3D" id="3.30.70.250">
    <property type="entry name" value="Malonyl-CoA ACP transacylase, ACP-binding"/>
    <property type="match status" value="1"/>
</dbReference>
<dbReference type="NCBIfam" id="TIGR00128">
    <property type="entry name" value="fabD"/>
    <property type="match status" value="1"/>
</dbReference>
<dbReference type="PANTHER" id="PTHR42681">
    <property type="entry name" value="MALONYL-COA-ACYL CARRIER PROTEIN TRANSACYLASE, MITOCHONDRIAL"/>
    <property type="match status" value="1"/>
</dbReference>
<feature type="domain" description="Malonyl-CoA:ACP transacylase (MAT)" evidence="5">
    <location>
        <begin position="41"/>
        <end position="348"/>
    </location>
</feature>
<dbReference type="InterPro" id="IPR050858">
    <property type="entry name" value="Mal-CoA-ACP_Trans/PKS_FabD"/>
</dbReference>
<dbReference type="Pfam" id="PF00698">
    <property type="entry name" value="Acyl_transf_1"/>
    <property type="match status" value="1"/>
</dbReference>
<dbReference type="InterPro" id="IPR014043">
    <property type="entry name" value="Acyl_transferase_dom"/>
</dbReference>
<keyword evidence="2" id="KW-0808">Transferase</keyword>
<comment type="catalytic activity">
    <reaction evidence="4">
        <text>holo-[ACP] + malonyl-CoA = malonyl-[ACP] + CoA</text>
        <dbReference type="Rhea" id="RHEA:41792"/>
        <dbReference type="Rhea" id="RHEA-COMP:9623"/>
        <dbReference type="Rhea" id="RHEA-COMP:9685"/>
        <dbReference type="ChEBI" id="CHEBI:57287"/>
        <dbReference type="ChEBI" id="CHEBI:57384"/>
        <dbReference type="ChEBI" id="CHEBI:64479"/>
        <dbReference type="ChEBI" id="CHEBI:78449"/>
        <dbReference type="EC" id="2.3.1.39"/>
    </reaction>
</comment>
<evidence type="ECO:0000256" key="2">
    <source>
        <dbReference type="ARBA" id="ARBA00022679"/>
    </source>
</evidence>
<gene>
    <name evidence="6" type="ORF">K7432_001235</name>
</gene>
<dbReference type="InterPro" id="IPR004410">
    <property type="entry name" value="Malonyl_CoA-ACP_transAc_FabD"/>
</dbReference>
<dbReference type="EMBL" id="JASJQH010000026">
    <property type="protein sequence ID" value="KAK9768268.1"/>
    <property type="molecule type" value="Genomic_DNA"/>
</dbReference>